<dbReference type="InterPro" id="IPR011990">
    <property type="entry name" value="TPR-like_helical_dom_sf"/>
</dbReference>
<dbReference type="Pfam" id="PF13041">
    <property type="entry name" value="PPR_2"/>
    <property type="match status" value="2"/>
</dbReference>
<dbReference type="PROSITE" id="PS51375">
    <property type="entry name" value="PPR"/>
    <property type="match status" value="5"/>
</dbReference>
<dbReference type="FunFam" id="1.25.40.10:FF:000090">
    <property type="entry name" value="Pentatricopeptide repeat-containing protein, chloroplastic"/>
    <property type="match status" value="1"/>
</dbReference>
<dbReference type="PANTHER" id="PTHR47926">
    <property type="entry name" value="PENTATRICOPEPTIDE REPEAT-CONTAINING PROTEIN"/>
    <property type="match status" value="1"/>
</dbReference>
<accession>A0A1D1XH20</accession>
<evidence type="ECO:0000256" key="1">
    <source>
        <dbReference type="ARBA" id="ARBA00022737"/>
    </source>
</evidence>
<feature type="repeat" description="PPR" evidence="2">
    <location>
        <begin position="440"/>
        <end position="474"/>
    </location>
</feature>
<gene>
    <name evidence="3" type="primary">PCMP-E22_1</name>
    <name evidence="3" type="ORF">g.37147</name>
</gene>
<reference evidence="3" key="1">
    <citation type="submission" date="2015-07" db="EMBL/GenBank/DDBJ databases">
        <title>Transcriptome Assembly of Anthurium amnicola.</title>
        <authorList>
            <person name="Suzuki J."/>
        </authorList>
    </citation>
    <scope>NUCLEOTIDE SEQUENCE</scope>
</reference>
<protein>
    <submittedName>
        <fullName evidence="3">Pentatricopeptide repeat-containing protein At2g02750</fullName>
    </submittedName>
</protein>
<dbReference type="AlphaFoldDB" id="A0A1D1XH20"/>
<keyword evidence="1" id="KW-0677">Repeat</keyword>
<dbReference type="GO" id="GO:0003723">
    <property type="term" value="F:RNA binding"/>
    <property type="evidence" value="ECO:0007669"/>
    <property type="project" value="InterPro"/>
</dbReference>
<dbReference type="NCBIfam" id="TIGR00756">
    <property type="entry name" value="PPR"/>
    <property type="match status" value="4"/>
</dbReference>
<dbReference type="Pfam" id="PF20431">
    <property type="entry name" value="E_motif"/>
    <property type="match status" value="1"/>
</dbReference>
<proteinExistence type="predicted"/>
<dbReference type="GO" id="GO:0009451">
    <property type="term" value="P:RNA modification"/>
    <property type="evidence" value="ECO:0007669"/>
    <property type="project" value="InterPro"/>
</dbReference>
<dbReference type="FunFam" id="1.25.40.10:FF:000344">
    <property type="entry name" value="Pentatricopeptide repeat-containing protein"/>
    <property type="match status" value="1"/>
</dbReference>
<evidence type="ECO:0000313" key="3">
    <source>
        <dbReference type="EMBL" id="JAT41689.1"/>
    </source>
</evidence>
<organism evidence="3">
    <name type="scientific">Anthurium amnicola</name>
    <dbReference type="NCBI Taxonomy" id="1678845"/>
    <lineage>
        <taxon>Eukaryota</taxon>
        <taxon>Viridiplantae</taxon>
        <taxon>Streptophyta</taxon>
        <taxon>Embryophyta</taxon>
        <taxon>Tracheophyta</taxon>
        <taxon>Spermatophyta</taxon>
        <taxon>Magnoliopsida</taxon>
        <taxon>Liliopsida</taxon>
        <taxon>Araceae</taxon>
        <taxon>Pothoideae</taxon>
        <taxon>Potheae</taxon>
        <taxon>Anthurium</taxon>
    </lineage>
</organism>
<dbReference type="EMBL" id="GDJX01026247">
    <property type="protein sequence ID" value="JAT41689.1"/>
    <property type="molecule type" value="Transcribed_RNA"/>
</dbReference>
<dbReference type="InterPro" id="IPR046848">
    <property type="entry name" value="E_motif"/>
</dbReference>
<dbReference type="InterPro" id="IPR002885">
    <property type="entry name" value="PPR_rpt"/>
</dbReference>
<sequence>MKKVNFQDLVARELYTEALSLYARCHASAVHPTSFTFPFLLKACGKLRSAPEAEQLHAHIVKAGFQSDVYTATALTDAYMKLDLTGDALKVFERIPSRNVPSFNAVISGFCQNGCFHESLRVFGHLQWEGFLPSSVTVAGVLPACGSVEQGSQFHGLSVKLGFELNDFVATSLVSMYSNCGELSLARRVFELVPEKKIVSFNAMISGFSRNGFFSEAFHLFKEMLACSAEVPNSSTLVSLLSSCSDLSILPLGKQIHCYYLKRKSDKGAMVGTAFVDMYSKCGGWRYAYRVFTSLGQKDLITWNAMISGLLLHGRSVKALELFQQLEIEGLQPDATTWNLMISDFSRRGNATEAFRFFNMMLSSRQASNRSLKSITSLLQACSTISDLQHGKEIHGYAVRAGMAYEDDFFLTALVDMYMKCGYSLHARRVFNKIARRPDDVALWNAMISGYGRNGESESALEFFSLMRQNNIKPDLATFLSIISVCSHAGYVQQGYELFRMMSNVYGLNPKAEHFSCMVDLLGRSGKLNEAWDLLQEIPKPLTSMYYSLLGAAMCYADAELGAVMAERLSELDPGNPGPLVILSNIYADKGRWDYVECLRDMFVQKRLKKYPGFSRIQMTKETNLA</sequence>
<dbReference type="InterPro" id="IPR046960">
    <property type="entry name" value="PPR_At4g14850-like_plant"/>
</dbReference>
<feature type="repeat" description="PPR" evidence="2">
    <location>
        <begin position="99"/>
        <end position="133"/>
    </location>
</feature>
<dbReference type="PANTHER" id="PTHR47926:SF424">
    <property type="entry name" value="PENTACOTRIPEPTIDE-REPEAT REGION OF PRORP DOMAIN-CONTAINING PROTEIN"/>
    <property type="match status" value="1"/>
</dbReference>
<feature type="repeat" description="PPR" evidence="2">
    <location>
        <begin position="299"/>
        <end position="333"/>
    </location>
</feature>
<dbReference type="Gene3D" id="1.25.40.10">
    <property type="entry name" value="Tetratricopeptide repeat domain"/>
    <property type="match status" value="4"/>
</dbReference>
<evidence type="ECO:0000256" key="2">
    <source>
        <dbReference type="PROSITE-ProRule" id="PRU00708"/>
    </source>
</evidence>
<feature type="repeat" description="PPR" evidence="2">
    <location>
        <begin position="334"/>
        <end position="368"/>
    </location>
</feature>
<dbReference type="Pfam" id="PF01535">
    <property type="entry name" value="PPR"/>
    <property type="match status" value="4"/>
</dbReference>
<dbReference type="FunFam" id="1.25.40.10:FF:000351">
    <property type="entry name" value="Pentatricopeptide repeat-containing protein"/>
    <property type="match status" value="1"/>
</dbReference>
<feature type="repeat" description="PPR" evidence="2">
    <location>
        <begin position="197"/>
        <end position="231"/>
    </location>
</feature>
<name>A0A1D1XH20_9ARAE</name>